<dbReference type="Proteomes" id="UP000268636">
    <property type="component" value="Unassembled WGS sequence"/>
</dbReference>
<evidence type="ECO:0000313" key="1">
    <source>
        <dbReference type="EMBL" id="RMT75877.1"/>
    </source>
</evidence>
<sequence length="48" mass="4820">MLSETEIHDLESAGGPMSWGGGSGMAYAGMILIGPNVSDCVGDQPAIP</sequence>
<comment type="caution">
    <text evidence="1">The sequence shown here is derived from an EMBL/GenBank/DDBJ whole genome shotgun (WGS) entry which is preliminary data.</text>
</comment>
<dbReference type="EMBL" id="RBTN01000163">
    <property type="protein sequence ID" value="RMT75877.1"/>
    <property type="molecule type" value="Genomic_DNA"/>
</dbReference>
<accession>A0A0N8S7T9</accession>
<reference evidence="1 2" key="1">
    <citation type="submission" date="2018-08" db="EMBL/GenBank/DDBJ databases">
        <title>Recombination of ecologically and evolutionarily significant loci maintains genetic cohesion in the Pseudomonas syringae species complex.</title>
        <authorList>
            <person name="Dillon M."/>
            <person name="Thakur S."/>
            <person name="Almeida R.N.D."/>
            <person name="Weir B.S."/>
            <person name="Guttman D.S."/>
        </authorList>
    </citation>
    <scope>NUCLEOTIDE SEQUENCE [LARGE SCALE GENOMIC DNA]</scope>
    <source>
        <strain evidence="1 2">ICMP 13786</strain>
    </source>
</reference>
<dbReference type="AlphaFoldDB" id="A0A0N8S7T9"/>
<gene>
    <name evidence="1" type="ORF">ALP42_05451</name>
</gene>
<organism evidence="1 2">
    <name type="scientific">Pseudomonas savastanoi pv. nerii</name>
    <dbReference type="NCBI Taxonomy" id="360921"/>
    <lineage>
        <taxon>Bacteria</taxon>
        <taxon>Pseudomonadati</taxon>
        <taxon>Pseudomonadota</taxon>
        <taxon>Gammaproteobacteria</taxon>
        <taxon>Pseudomonadales</taxon>
        <taxon>Pseudomonadaceae</taxon>
        <taxon>Pseudomonas</taxon>
    </lineage>
</organism>
<proteinExistence type="predicted"/>
<protein>
    <submittedName>
        <fullName evidence="1">Uncharacterized protein</fullName>
    </submittedName>
</protein>
<evidence type="ECO:0000313" key="2">
    <source>
        <dbReference type="Proteomes" id="UP000268636"/>
    </source>
</evidence>
<name>A0A0N8S7T9_PSESS</name>